<reference evidence="3 4" key="1">
    <citation type="submission" date="2016-04" db="EMBL/GenBank/DDBJ databases">
        <title>Complete genome sequence of Pseudomonas sp. LAB-08 isolated from TCE contaminated aquifer soil.</title>
        <authorList>
            <person name="Dohra H."/>
            <person name="Suzuki K."/>
            <person name="Fatma A."/>
            <person name="Inuzuka Y."/>
            <person name="Honjo M."/>
            <person name="Tashiro Y."/>
            <person name="Futamata H."/>
        </authorList>
    </citation>
    <scope>NUCLEOTIDE SEQUENCE [LARGE SCALE GENOMIC DNA]</scope>
    <source>
        <strain evidence="3 4">LAB-08</strain>
    </source>
</reference>
<protein>
    <recommendedName>
        <fullName evidence="5">Lipoprotein</fullName>
    </recommendedName>
</protein>
<proteinExistence type="predicted"/>
<organism evidence="3 4">
    <name type="scientific">Pseudomonas izuensis</name>
    <dbReference type="NCBI Taxonomy" id="2684212"/>
    <lineage>
        <taxon>Bacteria</taxon>
        <taxon>Pseudomonadati</taxon>
        <taxon>Pseudomonadota</taxon>
        <taxon>Gammaproteobacteria</taxon>
        <taxon>Pseudomonadales</taxon>
        <taxon>Pseudomonadaceae</taxon>
        <taxon>Pseudomonas</taxon>
    </lineage>
</organism>
<evidence type="ECO:0000256" key="2">
    <source>
        <dbReference type="SAM" id="SignalP"/>
    </source>
</evidence>
<keyword evidence="4" id="KW-1185">Reference proteome</keyword>
<feature type="signal peptide" evidence="2">
    <location>
        <begin position="1"/>
        <end position="29"/>
    </location>
</feature>
<dbReference type="PROSITE" id="PS51257">
    <property type="entry name" value="PROKAR_LIPOPROTEIN"/>
    <property type="match status" value="1"/>
</dbReference>
<evidence type="ECO:0000313" key="4">
    <source>
        <dbReference type="Proteomes" id="UP000218595"/>
    </source>
</evidence>
<name>A0ABM7RSG7_9PSED</name>
<evidence type="ECO:0000313" key="3">
    <source>
        <dbReference type="EMBL" id="BCX68059.1"/>
    </source>
</evidence>
<evidence type="ECO:0000256" key="1">
    <source>
        <dbReference type="SAM" id="MobiDB-lite"/>
    </source>
</evidence>
<keyword evidence="2" id="KW-0732">Signal</keyword>
<gene>
    <name evidence="3" type="ORF">LAB08_R26990</name>
</gene>
<dbReference type="RefSeq" id="WP_157755704.1">
    <property type="nucleotide sequence ID" value="NZ_AP017423.2"/>
</dbReference>
<dbReference type="Proteomes" id="UP000218595">
    <property type="component" value="Chromosome"/>
</dbReference>
<sequence>MRFLTMFSVATLFVIGLLAGCSVFNTAGAASLRLAENSDGGGKSCSITLPEPNEAALPDDPEYPDHKYHKWDLDYMPGCDYDVYSYFSLDNAPSAAIFEFHSDEGCKREGSTHNEWWYGVQTYKQPTTTGWISIPTLNAHKVGDIVKAGVKMVRHHYDFGDIKAELECVRYYVSKRP</sequence>
<evidence type="ECO:0008006" key="5">
    <source>
        <dbReference type="Google" id="ProtNLM"/>
    </source>
</evidence>
<accession>A0ABM7RSG7</accession>
<feature type="region of interest" description="Disordered" evidence="1">
    <location>
        <begin position="37"/>
        <end position="56"/>
    </location>
</feature>
<dbReference type="EMBL" id="AP017423">
    <property type="protein sequence ID" value="BCX68059.1"/>
    <property type="molecule type" value="Genomic_DNA"/>
</dbReference>
<feature type="chain" id="PRO_5047240334" description="Lipoprotein" evidence="2">
    <location>
        <begin position="30"/>
        <end position="177"/>
    </location>
</feature>